<accession>F2U750</accession>
<keyword evidence="3" id="KW-1185">Reference proteome</keyword>
<reference evidence="2" key="1">
    <citation type="submission" date="2009-08" db="EMBL/GenBank/DDBJ databases">
        <title>Annotation of Salpingoeca rosetta.</title>
        <authorList>
            <consortium name="The Broad Institute Genome Sequencing Platform"/>
            <person name="Russ C."/>
            <person name="Cuomo C."/>
            <person name="Burger G."/>
            <person name="Gray M.W."/>
            <person name="Holland P.W.H."/>
            <person name="King N."/>
            <person name="Lang F.B.F."/>
            <person name="Roger A.J."/>
            <person name="Ruiz-Trillo I."/>
            <person name="Young S.K."/>
            <person name="Zeng Q."/>
            <person name="Gargeya S."/>
            <person name="Alvarado L."/>
            <person name="Berlin A."/>
            <person name="Chapman S.B."/>
            <person name="Chen Z."/>
            <person name="Freedman E."/>
            <person name="Gellesch M."/>
            <person name="Goldberg J."/>
            <person name="Griggs A."/>
            <person name="Gujja S."/>
            <person name="Heilman E."/>
            <person name="Heiman D."/>
            <person name="Howarth C."/>
            <person name="Mehta T."/>
            <person name="Neiman D."/>
            <person name="Pearson M."/>
            <person name="Roberts A."/>
            <person name="Saif S."/>
            <person name="Shea T."/>
            <person name="Shenoy N."/>
            <person name="Sisk P."/>
            <person name="Stolte C."/>
            <person name="Sykes S."/>
            <person name="White J."/>
            <person name="Yandava C."/>
            <person name="Haas B."/>
            <person name="Nusbaum C."/>
            <person name="Birren B."/>
        </authorList>
    </citation>
    <scope>NUCLEOTIDE SEQUENCE [LARGE SCALE GENOMIC DNA]</scope>
    <source>
        <strain evidence="2">ATCC 50818</strain>
    </source>
</reference>
<dbReference type="InParanoid" id="F2U750"/>
<evidence type="ECO:0000313" key="3">
    <source>
        <dbReference type="Proteomes" id="UP000007799"/>
    </source>
</evidence>
<dbReference type="EMBL" id="GL832963">
    <property type="protein sequence ID" value="EGD83682.1"/>
    <property type="molecule type" value="Genomic_DNA"/>
</dbReference>
<sequence length="125" mass="14221">MDLHDPCFPNTLASHTRSLVEHARFPCTLACRTRSPVSVVLICTWTFWQPVKKKKGGKKKKKKGLKKSNKVAPAEATFVTDEDVWESHNVQDFLHRKGFFWPFGGKKKKGGGKKKKKKGGKKKKK</sequence>
<dbReference type="GeneID" id="16075766"/>
<proteinExistence type="predicted"/>
<dbReference type="KEGG" id="sre:PTSG_04287"/>
<evidence type="ECO:0000256" key="1">
    <source>
        <dbReference type="SAM" id="MobiDB-lite"/>
    </source>
</evidence>
<feature type="region of interest" description="Disordered" evidence="1">
    <location>
        <begin position="101"/>
        <end position="125"/>
    </location>
</feature>
<gene>
    <name evidence="2" type="ORF">PTSG_04287</name>
</gene>
<evidence type="ECO:0000313" key="2">
    <source>
        <dbReference type="EMBL" id="EGD83682.1"/>
    </source>
</evidence>
<name>F2U750_SALR5</name>
<organism evidence="3">
    <name type="scientific">Salpingoeca rosetta (strain ATCC 50818 / BSB-021)</name>
    <dbReference type="NCBI Taxonomy" id="946362"/>
    <lineage>
        <taxon>Eukaryota</taxon>
        <taxon>Choanoflagellata</taxon>
        <taxon>Craspedida</taxon>
        <taxon>Salpingoecidae</taxon>
        <taxon>Salpingoeca</taxon>
    </lineage>
</organism>
<dbReference type="RefSeq" id="XP_004995186.1">
    <property type="nucleotide sequence ID" value="XM_004995129.1"/>
</dbReference>
<dbReference type="Proteomes" id="UP000007799">
    <property type="component" value="Unassembled WGS sequence"/>
</dbReference>
<dbReference type="AlphaFoldDB" id="F2U750"/>
<feature type="compositionally biased region" description="Basic residues" evidence="1">
    <location>
        <begin position="105"/>
        <end position="125"/>
    </location>
</feature>
<protein>
    <submittedName>
        <fullName evidence="2">Uncharacterized protein</fullName>
    </submittedName>
</protein>